<dbReference type="Proteomes" id="UP000653454">
    <property type="component" value="Unassembled WGS sequence"/>
</dbReference>
<gene>
    <name evidence="3" type="ORF">PLXY2_LOCUS15576</name>
</gene>
<keyword evidence="2" id="KW-0812">Transmembrane</keyword>
<protein>
    <submittedName>
        <fullName evidence="3">(diamondback moth) hypothetical protein</fullName>
    </submittedName>
</protein>
<feature type="compositionally biased region" description="Low complexity" evidence="1">
    <location>
        <begin position="233"/>
        <end position="245"/>
    </location>
</feature>
<dbReference type="AlphaFoldDB" id="A0A8S4GA39"/>
<comment type="caution">
    <text evidence="3">The sequence shown here is derived from an EMBL/GenBank/DDBJ whole genome shotgun (WGS) entry which is preliminary data.</text>
</comment>
<dbReference type="EMBL" id="CAJHNJ030000207">
    <property type="protein sequence ID" value="CAG9137330.1"/>
    <property type="molecule type" value="Genomic_DNA"/>
</dbReference>
<keyword evidence="4" id="KW-1185">Reference proteome</keyword>
<evidence type="ECO:0000256" key="2">
    <source>
        <dbReference type="SAM" id="Phobius"/>
    </source>
</evidence>
<keyword evidence="2" id="KW-0472">Membrane</keyword>
<evidence type="ECO:0000256" key="1">
    <source>
        <dbReference type="SAM" id="MobiDB-lite"/>
    </source>
</evidence>
<accession>A0A8S4GA39</accession>
<name>A0A8S4GA39_PLUXY</name>
<evidence type="ECO:0000313" key="3">
    <source>
        <dbReference type="EMBL" id="CAG9137330.1"/>
    </source>
</evidence>
<sequence length="254" mass="27549">MFDRIKQCKHRIMIRQHNFLFVFNLRQGTILIAVHQIALALFVLLVLAAGAAHAAGAAGALQADMADAEERRELDLLLRDHAPGSFPLPNNQRRFRDAEHRATVSLAALQWAGALAALQLLGGLLLLYGGVRARAGPLLAWLLLALPAAPALLAALYAGSQYPCLLYLFGGPLSYHVVGALLMATLLYAICTVGSYVVQLRAGAGGGRGARGRASGSCCWTTRRAPRWCRPRTSPSCRTRPPRTSCSRRPRRCY</sequence>
<feature type="transmembrane region" description="Helical" evidence="2">
    <location>
        <begin position="111"/>
        <end position="131"/>
    </location>
</feature>
<feature type="transmembrane region" description="Helical" evidence="2">
    <location>
        <begin position="177"/>
        <end position="198"/>
    </location>
</feature>
<evidence type="ECO:0000313" key="4">
    <source>
        <dbReference type="Proteomes" id="UP000653454"/>
    </source>
</evidence>
<proteinExistence type="predicted"/>
<feature type="region of interest" description="Disordered" evidence="1">
    <location>
        <begin position="233"/>
        <end position="254"/>
    </location>
</feature>
<feature type="transmembrane region" description="Helical" evidence="2">
    <location>
        <begin position="138"/>
        <end position="157"/>
    </location>
</feature>
<organism evidence="3 4">
    <name type="scientific">Plutella xylostella</name>
    <name type="common">Diamondback moth</name>
    <name type="synonym">Plutella maculipennis</name>
    <dbReference type="NCBI Taxonomy" id="51655"/>
    <lineage>
        <taxon>Eukaryota</taxon>
        <taxon>Metazoa</taxon>
        <taxon>Ecdysozoa</taxon>
        <taxon>Arthropoda</taxon>
        <taxon>Hexapoda</taxon>
        <taxon>Insecta</taxon>
        <taxon>Pterygota</taxon>
        <taxon>Neoptera</taxon>
        <taxon>Endopterygota</taxon>
        <taxon>Lepidoptera</taxon>
        <taxon>Glossata</taxon>
        <taxon>Ditrysia</taxon>
        <taxon>Yponomeutoidea</taxon>
        <taxon>Plutellidae</taxon>
        <taxon>Plutella</taxon>
    </lineage>
</organism>
<keyword evidence="2" id="KW-1133">Transmembrane helix</keyword>
<reference evidence="3" key="1">
    <citation type="submission" date="2020-11" db="EMBL/GenBank/DDBJ databases">
        <authorList>
            <person name="Whiteford S."/>
        </authorList>
    </citation>
    <scope>NUCLEOTIDE SEQUENCE</scope>
</reference>